<evidence type="ECO:0000313" key="4">
    <source>
        <dbReference type="Proteomes" id="UP000044625"/>
    </source>
</evidence>
<proteinExistence type="predicted"/>
<keyword evidence="4" id="KW-1185">Reference proteome</keyword>
<dbReference type="Proteomes" id="UP000045840">
    <property type="component" value="Unassembled WGS sequence"/>
</dbReference>
<dbReference type="InterPro" id="IPR014118">
    <property type="entry name" value="T4SS_TraV"/>
</dbReference>
<dbReference type="EMBL" id="CWJL01000034">
    <property type="protein sequence ID" value="CRY69112.1"/>
    <property type="molecule type" value="Genomic_DNA"/>
</dbReference>
<keyword evidence="1" id="KW-0732">Signal</keyword>
<reference evidence="5" key="1">
    <citation type="submission" date="2015-03" db="EMBL/GenBank/DDBJ databases">
        <authorList>
            <consortium name="Pathogen Informatics"/>
        </authorList>
    </citation>
    <scope>NUCLEOTIDE SEQUENCE [LARGE SCALE GENOMIC DNA]</scope>
    <source>
        <strain evidence="5">A125KOH2</strain>
    </source>
</reference>
<organism evidence="2 5">
    <name type="scientific">Yersinia pekkanenii</name>
    <dbReference type="NCBI Taxonomy" id="1288385"/>
    <lineage>
        <taxon>Bacteria</taxon>
        <taxon>Pseudomonadati</taxon>
        <taxon>Pseudomonadota</taxon>
        <taxon>Gammaproteobacteria</taxon>
        <taxon>Enterobacterales</taxon>
        <taxon>Yersiniaceae</taxon>
        <taxon>Yersinia</taxon>
    </lineage>
</organism>
<dbReference type="AlphaFoldDB" id="A0A0T9R1M1"/>
<reference evidence="2" key="3">
    <citation type="submission" date="2015-03" db="EMBL/GenBank/DDBJ databases">
        <authorList>
            <person name="Murphy D."/>
        </authorList>
    </citation>
    <scope>NUCLEOTIDE SEQUENCE [LARGE SCALE GENOMIC DNA]</scope>
    <source>
        <strain evidence="2">A125KOH2</strain>
    </source>
</reference>
<evidence type="ECO:0000313" key="2">
    <source>
        <dbReference type="EMBL" id="CNI39921.1"/>
    </source>
</evidence>
<sequence>MKNILLTPLLGSVLLLTGCVGMNSDFTCNETVQDQCMTMEQANSKARFKQEGAGAIKGKPVSPVTLPAVVNPQPSSVPVTSRMAPATHSSSLLKTPAVPSTTHAQANAVTQVTPPVTTFRPSVAPQAVTVYRDTYSDIGMIPPIRQNASTSRLWVAAWVDEHDTYHQPSVVSFVVTPSHWAGAGAPQ</sequence>
<dbReference type="OrthoDB" id="6539313at2"/>
<dbReference type="RefSeq" id="WP_049614769.1">
    <property type="nucleotide sequence ID" value="NZ_CAWMMU010000034.1"/>
</dbReference>
<dbReference type="Pfam" id="PF09676">
    <property type="entry name" value="TraV"/>
    <property type="match status" value="1"/>
</dbReference>
<dbReference type="EMBL" id="CQAZ01000046">
    <property type="protein sequence ID" value="CNI39921.1"/>
    <property type="molecule type" value="Genomic_DNA"/>
</dbReference>
<accession>A0A0T9R1M1</accession>
<protein>
    <submittedName>
        <fullName evidence="2">Conjugal transfer protein TraV</fullName>
    </submittedName>
</protein>
<gene>
    <name evidence="2" type="primary">traV</name>
    <name evidence="2" type="ORF">ERS008529_03905</name>
    <name evidence="3" type="ORF">ERS137968_04252</name>
</gene>
<dbReference type="STRING" id="1288385.ERS137968_04252"/>
<dbReference type="NCBIfam" id="NF010293">
    <property type="entry name" value="PRK13733.1"/>
    <property type="match status" value="1"/>
</dbReference>
<evidence type="ECO:0000313" key="5">
    <source>
        <dbReference type="Proteomes" id="UP000045840"/>
    </source>
</evidence>
<name>A0A0T9R1M1_9GAMM</name>
<dbReference type="NCBIfam" id="TIGR02747">
    <property type="entry name" value="TraV"/>
    <property type="match status" value="1"/>
</dbReference>
<feature type="signal peptide" evidence="1">
    <location>
        <begin position="1"/>
        <end position="23"/>
    </location>
</feature>
<evidence type="ECO:0000256" key="1">
    <source>
        <dbReference type="SAM" id="SignalP"/>
    </source>
</evidence>
<reference evidence="3 4" key="2">
    <citation type="submission" date="2015-03" db="EMBL/GenBank/DDBJ databases">
        <authorList>
            <consortium name="Pathogen Informatics"/>
            <person name="Murphy D."/>
        </authorList>
    </citation>
    <scope>NUCLEOTIDE SEQUENCE [LARGE SCALE GENOMIC DNA]</scope>
    <source>
        <strain evidence="4">type strain: CIP110230</strain>
        <strain evidence="3">Type strain: CIP110230</strain>
    </source>
</reference>
<evidence type="ECO:0000313" key="3">
    <source>
        <dbReference type="EMBL" id="CRY69112.1"/>
    </source>
</evidence>
<feature type="chain" id="PRO_5006695882" evidence="1">
    <location>
        <begin position="24"/>
        <end position="187"/>
    </location>
</feature>
<dbReference type="Proteomes" id="UP000044625">
    <property type="component" value="Unassembled WGS sequence"/>
</dbReference>
<dbReference type="PROSITE" id="PS51257">
    <property type="entry name" value="PROKAR_LIPOPROTEIN"/>
    <property type="match status" value="1"/>
</dbReference>